<dbReference type="GO" id="GO:0008081">
    <property type="term" value="F:phosphoric diester hydrolase activity"/>
    <property type="evidence" value="ECO:0007669"/>
    <property type="project" value="UniProtKB-ARBA"/>
</dbReference>
<keyword evidence="1" id="KW-1133">Transmembrane helix</keyword>
<dbReference type="InterPro" id="IPR037522">
    <property type="entry name" value="HD_GYP_dom"/>
</dbReference>
<reference evidence="4 5" key="1">
    <citation type="journal article" date="2013" name="Genome Announc.">
        <title>Draft Genome Sequence of the Aeromonas diversa Type Strain.</title>
        <authorList>
            <person name="Farfan M."/>
            <person name="Spataro N."/>
            <person name="Sanglas A."/>
            <person name="Albarral V."/>
            <person name="Loren J.G."/>
            <person name="Bosch E."/>
            <person name="Fuste M.C."/>
        </authorList>
    </citation>
    <scope>NUCLEOTIDE SEQUENCE [LARGE SCALE GENOMIC DNA]</scope>
    <source>
        <strain evidence="4 5">2478-85</strain>
    </source>
</reference>
<dbReference type="SUPFAM" id="SSF109604">
    <property type="entry name" value="HD-domain/PDEase-like"/>
    <property type="match status" value="2"/>
</dbReference>
<evidence type="ECO:0000313" key="5">
    <source>
        <dbReference type="Proteomes" id="UP000023775"/>
    </source>
</evidence>
<dbReference type="RefSeq" id="WP_005348501.1">
    <property type="nucleotide sequence ID" value="NZ_APVG01000007.1"/>
</dbReference>
<gene>
    <name evidence="4" type="ORF">G114_04123</name>
</gene>
<dbReference type="InterPro" id="IPR003660">
    <property type="entry name" value="HAMP_dom"/>
</dbReference>
<feature type="transmembrane region" description="Helical" evidence="1">
    <location>
        <begin position="335"/>
        <end position="353"/>
    </location>
</feature>
<dbReference type="Gene3D" id="1.10.3210.10">
    <property type="entry name" value="Hypothetical protein af1432"/>
    <property type="match status" value="2"/>
</dbReference>
<dbReference type="Gene3D" id="6.10.340.10">
    <property type="match status" value="1"/>
</dbReference>
<dbReference type="InterPro" id="IPR003607">
    <property type="entry name" value="HD/PDEase_dom"/>
</dbReference>
<dbReference type="Gene3D" id="3.30.450.20">
    <property type="entry name" value="PAS domain"/>
    <property type="match status" value="2"/>
</dbReference>
<dbReference type="Proteomes" id="UP000023775">
    <property type="component" value="Unassembled WGS sequence"/>
</dbReference>
<dbReference type="CDD" id="cd00077">
    <property type="entry name" value="HDc"/>
    <property type="match status" value="1"/>
</dbReference>
<protein>
    <submittedName>
        <fullName evidence="4">Chemotaxis sensory transducer family protein</fullName>
    </submittedName>
</protein>
<dbReference type="eggNOG" id="COG3437">
    <property type="taxonomic scope" value="Bacteria"/>
</dbReference>
<dbReference type="Gene3D" id="3.30.450.40">
    <property type="match status" value="1"/>
</dbReference>
<feature type="transmembrane region" description="Helical" evidence="1">
    <location>
        <begin position="12"/>
        <end position="32"/>
    </location>
</feature>
<dbReference type="AlphaFoldDB" id="N9U422"/>
<dbReference type="PANTHER" id="PTHR45228">
    <property type="entry name" value="CYCLIC DI-GMP PHOSPHODIESTERASE TM_0186-RELATED"/>
    <property type="match status" value="1"/>
</dbReference>
<dbReference type="EMBL" id="APVG01000007">
    <property type="protein sequence ID" value="ENY73120.1"/>
    <property type="molecule type" value="Genomic_DNA"/>
</dbReference>
<dbReference type="InterPro" id="IPR052020">
    <property type="entry name" value="Cyclic_di-GMP/3'3'-cGAMP_PDE"/>
</dbReference>
<dbReference type="OrthoDB" id="9764808at2"/>
<proteinExistence type="predicted"/>
<dbReference type="GO" id="GO:0007165">
    <property type="term" value="P:signal transduction"/>
    <property type="evidence" value="ECO:0007669"/>
    <property type="project" value="InterPro"/>
</dbReference>
<dbReference type="PROSITE" id="PS50885">
    <property type="entry name" value="HAMP"/>
    <property type="match status" value="1"/>
</dbReference>
<dbReference type="PANTHER" id="PTHR45228:SF5">
    <property type="entry name" value="CYCLIC DI-GMP PHOSPHODIESTERASE VC_1348-RELATED"/>
    <property type="match status" value="1"/>
</dbReference>
<dbReference type="GO" id="GO:0016020">
    <property type="term" value="C:membrane"/>
    <property type="evidence" value="ECO:0007669"/>
    <property type="project" value="InterPro"/>
</dbReference>
<dbReference type="SUPFAM" id="SSF55781">
    <property type="entry name" value="GAF domain-like"/>
    <property type="match status" value="1"/>
</dbReference>
<keyword evidence="1" id="KW-0812">Transmembrane</keyword>
<evidence type="ECO:0000259" key="3">
    <source>
        <dbReference type="PROSITE" id="PS51832"/>
    </source>
</evidence>
<dbReference type="InterPro" id="IPR029016">
    <property type="entry name" value="GAF-like_dom_sf"/>
</dbReference>
<feature type="domain" description="HD-GYP" evidence="3">
    <location>
        <begin position="713"/>
        <end position="930"/>
    </location>
</feature>
<accession>N9U422</accession>
<comment type="caution">
    <text evidence="4">The sequence shown here is derived from an EMBL/GenBank/DDBJ whole genome shotgun (WGS) entry which is preliminary data.</text>
</comment>
<keyword evidence="1" id="KW-0472">Membrane</keyword>
<dbReference type="eggNOG" id="COG2206">
    <property type="taxonomic scope" value="Bacteria"/>
</dbReference>
<organism evidence="4 5">
    <name type="scientific">Aeromonas diversa CDC 2478-85</name>
    <dbReference type="NCBI Taxonomy" id="1268237"/>
    <lineage>
        <taxon>Bacteria</taxon>
        <taxon>Pseudomonadati</taxon>
        <taxon>Pseudomonadota</taxon>
        <taxon>Gammaproteobacteria</taxon>
        <taxon>Aeromonadales</taxon>
        <taxon>Aeromonadaceae</taxon>
        <taxon>Aeromonas</taxon>
    </lineage>
</organism>
<dbReference type="Pfam" id="PF13487">
    <property type="entry name" value="HD_5"/>
    <property type="match status" value="1"/>
</dbReference>
<evidence type="ECO:0000256" key="1">
    <source>
        <dbReference type="SAM" id="Phobius"/>
    </source>
</evidence>
<evidence type="ECO:0000259" key="2">
    <source>
        <dbReference type="PROSITE" id="PS50885"/>
    </source>
</evidence>
<dbReference type="PROSITE" id="PS51832">
    <property type="entry name" value="HD_GYP"/>
    <property type="match status" value="1"/>
</dbReference>
<name>N9U422_9GAMM</name>
<dbReference type="PATRIC" id="fig|1268237.3.peg.812"/>
<keyword evidence="5" id="KW-1185">Reference proteome</keyword>
<sequence length="953" mass="105517">MSTSLPYRRPFYLHIASLFFGLFAVIGGLLLFQQYRQTRDLAVEHQRESFSLYRQQLNLALQQNLVPARTSLSLLQAGQLPTMGSLAERLTALPQLAKVLEGNPGLAAVYAGYDDGDFFLVRPLDRQVLARLGLSAPGGSRLLVQSRAGGEGHYLFFDLSLSLLEQRAMPGYDFDPRSRNWFNMAKGSTDTVVTRPYLFYSTREPGVTLALRAGRAVLGIDGSVHSLSEVIGRLPLPEGGRLALIDDEGHLLAADRDTLLGLEGAETLPDLTRMPAPFVELAGHLRQGEFELVSGGNTWFGSLARLSPHSRFSLVLLVPDAVLTRAAVRQAWHSVLLGGLVLLFLLPAIWLVARSTARPLQALTLAAQQLRRFDFGGGALPGSTIKEIDELSVAISGMKQTLCNFIAMGRSLSAERQLESLLDRMLQESVDAVDALGGAIFLAQESGYSPVRGCWGTAPRPAESTDALLARFSGEQRLVHELTEPLWQETLAEMAPYPGPHWLVMEPLCNVEHTRVGLLVLILPYCDHEELASRLALIEALAGSAASAIETRRLLEEQKRLLSAFIELIAGAIDAKSPYTGGHCQRVPELTRMLTQAACDQSDGPFAGFALTEEQWEAVHIASWLHDCGKVTTPEFVVDKATKLETLYDRIHEIRTRFEVLKRDAYIEALSARLAEEERERARAEAAPRWSELDEEFAFVAECNLGSEGMDPARLERLTAIAARTWLRTLDDGLGLSHEERARRGERPAPPCLETLLADKPEHRIVRPEEDRLDDDNPWGFRVKVPEWLYNRGELYNLSVMRGTLTEEERYKINEHIIQTIRMLRRLPFPGHLAAVPEMAGGHHEKMDGTGYPCGLKGEQMSVPARIMAIADVFEALTASDRPYKSGKTLSQSLAILRSMAAGGHLDPDLYRLFLESGVWRDYGVRFLRPEQQDSVDLAALRLPEADAGLVPS</sequence>
<dbReference type="SMART" id="SM00471">
    <property type="entry name" value="HDc"/>
    <property type="match status" value="1"/>
</dbReference>
<feature type="domain" description="HAMP" evidence="2">
    <location>
        <begin position="354"/>
        <end position="407"/>
    </location>
</feature>
<evidence type="ECO:0000313" key="4">
    <source>
        <dbReference type="EMBL" id="ENY73120.1"/>
    </source>
</evidence>